<proteinExistence type="predicted"/>
<evidence type="ECO:0000313" key="3">
    <source>
        <dbReference type="Proteomes" id="UP000037751"/>
    </source>
</evidence>
<dbReference type="EMBL" id="LGAV01000006">
    <property type="protein sequence ID" value="KOS13422.1"/>
    <property type="molecule type" value="Genomic_DNA"/>
</dbReference>
<gene>
    <name evidence="2" type="ORF">Malapachy_0160</name>
</gene>
<name>A0A0N0RS20_9BASI</name>
<sequence length="399" mass="46101">MSVVTLEEFLEILNEEQHLDLAKLRNYARHGIHPQVRGEVWLYLLGVLSSDKSQEMTAVRSKFLEYESVSKRIPGVEKQIRTEVLRYFRQRMETHQISQHRDGASMLRNFRAVSSAQSLGDSSESLPTLSKIKETEHPCFPRILPSTQYGLSTMRSNSNIDDSELISEQRKLSQSVENVLCAYLNRHLIATNTPSSSQKRSLYDSTYSSMQIKNHPEYPWLQNASGSNNLELDEFHPSLVYLCAPFAQCVRAEAGMYFAFEKLMAMIEEYNQTHPLSKRVASFMTLFRTTLPELHEYFEAEEVDLLSVATSWLQHLLAREMQMDDLMRLWDTYFAVPDLLDLHLFVCLAILTYCKDALEDLDRSETMSMLCCLPPLDVDRIISDAVNIRLSLEHDEMYE</sequence>
<evidence type="ECO:0000313" key="2">
    <source>
        <dbReference type="EMBL" id="KOS13422.1"/>
    </source>
</evidence>
<organism evidence="2 3">
    <name type="scientific">Malassezia pachydermatis</name>
    <dbReference type="NCBI Taxonomy" id="77020"/>
    <lineage>
        <taxon>Eukaryota</taxon>
        <taxon>Fungi</taxon>
        <taxon>Dikarya</taxon>
        <taxon>Basidiomycota</taxon>
        <taxon>Ustilaginomycotina</taxon>
        <taxon>Malasseziomycetes</taxon>
        <taxon>Malasseziales</taxon>
        <taxon>Malasseziaceae</taxon>
        <taxon>Malassezia</taxon>
    </lineage>
</organism>
<dbReference type="InterPro" id="IPR000195">
    <property type="entry name" value="Rab-GAP-TBC_dom"/>
</dbReference>
<dbReference type="PROSITE" id="PS50086">
    <property type="entry name" value="TBC_RABGAP"/>
    <property type="match status" value="1"/>
</dbReference>
<accession>A0A0N0RS20</accession>
<dbReference type="Gene3D" id="1.10.472.80">
    <property type="entry name" value="Ypt/Rab-GAP domain of gyp1p, domain 3"/>
    <property type="match status" value="1"/>
</dbReference>
<dbReference type="VEuPathDB" id="FungiDB:Malapachy_0160"/>
<dbReference type="Proteomes" id="UP000037751">
    <property type="component" value="Unassembled WGS sequence"/>
</dbReference>
<dbReference type="PANTHER" id="PTHR22957:SF268">
    <property type="entry name" value="ANKYRIN REPEAT-CONTAINING PROTEIN"/>
    <property type="match status" value="1"/>
</dbReference>
<dbReference type="SUPFAM" id="SSF47923">
    <property type="entry name" value="Ypt/Rab-GAP domain of gyp1p"/>
    <property type="match status" value="2"/>
</dbReference>
<dbReference type="PANTHER" id="PTHR22957">
    <property type="entry name" value="TBC1 DOMAIN FAMILY MEMBER GTPASE-ACTIVATING PROTEIN"/>
    <property type="match status" value="1"/>
</dbReference>
<dbReference type="InterPro" id="IPR035969">
    <property type="entry name" value="Rab-GAP_TBC_sf"/>
</dbReference>
<dbReference type="GO" id="GO:0005096">
    <property type="term" value="F:GTPase activator activity"/>
    <property type="evidence" value="ECO:0007669"/>
    <property type="project" value="TreeGrafter"/>
</dbReference>
<keyword evidence="3" id="KW-1185">Reference proteome</keyword>
<dbReference type="AlphaFoldDB" id="A0A0N0RS20"/>
<feature type="domain" description="Rab-GAP TBC" evidence="1">
    <location>
        <begin position="31"/>
        <end position="337"/>
    </location>
</feature>
<dbReference type="OrthoDB" id="27140at2759"/>
<dbReference type="GeneID" id="28726568"/>
<dbReference type="STRING" id="77020.A0A0N0RS20"/>
<reference evidence="2 3" key="1">
    <citation type="submission" date="2015-07" db="EMBL/GenBank/DDBJ databases">
        <title>Draft Genome Sequence of Malassezia furfur CBS1878 and Malassezia pachydermatis CBS1879.</title>
        <authorList>
            <person name="Triana S."/>
            <person name="Ohm R."/>
            <person name="Gonzalez A."/>
            <person name="DeCock H."/>
            <person name="Restrepo S."/>
            <person name="Celis A."/>
        </authorList>
    </citation>
    <scope>NUCLEOTIDE SEQUENCE [LARGE SCALE GENOMIC DNA]</scope>
    <source>
        <strain evidence="2 3">CBS 1879</strain>
    </source>
</reference>
<dbReference type="SMART" id="SM00164">
    <property type="entry name" value="TBC"/>
    <property type="match status" value="1"/>
</dbReference>
<protein>
    <submittedName>
        <fullName evidence="2">Ankyrin repeat-containing protein</fullName>
    </submittedName>
</protein>
<dbReference type="Gene3D" id="1.10.10.750">
    <property type="entry name" value="Ypt/Rab-GAP domain of gyp1p, domain 1"/>
    <property type="match status" value="1"/>
</dbReference>
<dbReference type="Pfam" id="PF00566">
    <property type="entry name" value="RabGAP-TBC"/>
    <property type="match status" value="1"/>
</dbReference>
<comment type="caution">
    <text evidence="2">The sequence shown here is derived from an EMBL/GenBank/DDBJ whole genome shotgun (WGS) entry which is preliminary data.</text>
</comment>
<dbReference type="RefSeq" id="XP_017991054.1">
    <property type="nucleotide sequence ID" value="XM_018134693.1"/>
</dbReference>
<evidence type="ECO:0000259" key="1">
    <source>
        <dbReference type="PROSITE" id="PS50086"/>
    </source>
</evidence>